<dbReference type="SUPFAM" id="SSF51338">
    <property type="entry name" value="Composite domain of metallo-dependent hydrolases"/>
    <property type="match status" value="1"/>
</dbReference>
<comment type="caution">
    <text evidence="2">The sequence shown here is derived from an EMBL/GenBank/DDBJ whole genome shotgun (WGS) entry which is preliminary data.</text>
</comment>
<dbReference type="CDD" id="cd01299">
    <property type="entry name" value="Met_dep_hydrolase_A"/>
    <property type="match status" value="1"/>
</dbReference>
<gene>
    <name evidence="2" type="ORF">PPG34_08735</name>
</gene>
<dbReference type="PANTHER" id="PTHR43135:SF3">
    <property type="entry name" value="ALPHA-D-RIBOSE 1-METHYLPHOSPHONATE 5-TRIPHOSPHATE DIPHOSPHATASE"/>
    <property type="match status" value="1"/>
</dbReference>
<reference evidence="2 3" key="1">
    <citation type="journal article" date="2023" name="ISME J.">
        <title>Cultivation and genomic characterization of novel and ubiquitous marine nitrite-oxidizing bacteria from the Nitrospirales.</title>
        <authorList>
            <person name="Mueller A.J."/>
            <person name="Daebeler A."/>
            <person name="Herbold C.W."/>
            <person name="Kirkegaard R.H."/>
            <person name="Daims H."/>
        </authorList>
    </citation>
    <scope>NUCLEOTIDE SEQUENCE [LARGE SCALE GENOMIC DNA]</scope>
    <source>
        <strain evidence="2 3">EB</strain>
    </source>
</reference>
<dbReference type="InterPro" id="IPR032466">
    <property type="entry name" value="Metal_Hydrolase"/>
</dbReference>
<sequence>MIIFSNIQKLYDGTSASTQAIHEGVDLWMDEGKVHALKPHDSQGPNGSDIRRVDCSSYIVTPGLIDCHSHVTVVGIRHEDMDTMNTQAGLLYTEKILFTTLVNGGVTTVRDVGGATHFVKRMVDEGMIIGPRMKIAICMLSTTGGHADFRGTDRCHAAVSRLWPPGPGQPSNIVDGPWDCRKRVREIAACGGDLVKICTSPGVISPSDHLEHRDFTQAEVEAICDEAAGRGLMVAAHAHSKSGIRLAIDCGVQDIQHISFMDQDLAERAFAKGCTVTPTSWISRSLSGAEGMSPFVMEKVQQVAAVHAEAVRIAHVSGLKMLTGTDPILPNMHGRNYMEIVSLMEDGLSSLSAWYAGTGLAAERIGQEDTGSIVPGKRADLLFCCHDVINKPALFDQNALVEVVKDGVGYRGAISEIPQRTFGTTVCDSLVPS</sequence>
<proteinExistence type="predicted"/>
<evidence type="ECO:0000313" key="3">
    <source>
        <dbReference type="Proteomes" id="UP001250932"/>
    </source>
</evidence>
<dbReference type="InterPro" id="IPR011059">
    <property type="entry name" value="Metal-dep_hydrolase_composite"/>
</dbReference>
<evidence type="ECO:0000313" key="2">
    <source>
        <dbReference type="EMBL" id="MDT7042437.1"/>
    </source>
</evidence>
<dbReference type="Proteomes" id="UP001250932">
    <property type="component" value="Unassembled WGS sequence"/>
</dbReference>
<dbReference type="InterPro" id="IPR057744">
    <property type="entry name" value="OTAase-like"/>
</dbReference>
<name>A0ABU3K7V1_9BACT</name>
<protein>
    <submittedName>
        <fullName evidence="2">Amidohydrolase family protein</fullName>
    </submittedName>
</protein>
<dbReference type="Gene3D" id="2.30.40.10">
    <property type="entry name" value="Urease, subunit C, domain 1"/>
    <property type="match status" value="1"/>
</dbReference>
<dbReference type="Gene3D" id="3.20.20.140">
    <property type="entry name" value="Metal-dependent hydrolases"/>
    <property type="match status" value="1"/>
</dbReference>
<dbReference type="EMBL" id="JAQOUE010000001">
    <property type="protein sequence ID" value="MDT7042437.1"/>
    <property type="molecule type" value="Genomic_DNA"/>
</dbReference>
<feature type="domain" description="Amidohydrolase-related" evidence="1">
    <location>
        <begin position="59"/>
        <end position="388"/>
    </location>
</feature>
<dbReference type="RefSeq" id="WP_313832846.1">
    <property type="nucleotide sequence ID" value="NZ_JAQOUE010000001.1"/>
</dbReference>
<organism evidence="2 3">
    <name type="scientific">Candidatus Nitronereus thalassa</name>
    <dbReference type="NCBI Taxonomy" id="3020898"/>
    <lineage>
        <taxon>Bacteria</taxon>
        <taxon>Pseudomonadati</taxon>
        <taxon>Nitrospirota</taxon>
        <taxon>Nitrospiria</taxon>
        <taxon>Nitrospirales</taxon>
        <taxon>Nitrospiraceae</taxon>
        <taxon>Candidatus Nitronereus</taxon>
    </lineage>
</organism>
<dbReference type="PANTHER" id="PTHR43135">
    <property type="entry name" value="ALPHA-D-RIBOSE 1-METHYLPHOSPHONATE 5-TRIPHOSPHATE DIPHOSPHATASE"/>
    <property type="match status" value="1"/>
</dbReference>
<dbReference type="Pfam" id="PF01979">
    <property type="entry name" value="Amidohydro_1"/>
    <property type="match status" value="1"/>
</dbReference>
<accession>A0ABU3K7V1</accession>
<keyword evidence="3" id="KW-1185">Reference proteome</keyword>
<dbReference type="SUPFAM" id="SSF51556">
    <property type="entry name" value="Metallo-dependent hydrolases"/>
    <property type="match status" value="1"/>
</dbReference>
<dbReference type="InterPro" id="IPR006680">
    <property type="entry name" value="Amidohydro-rel"/>
</dbReference>
<dbReference type="InterPro" id="IPR051781">
    <property type="entry name" value="Metallo-dep_Hydrolase"/>
</dbReference>
<evidence type="ECO:0000259" key="1">
    <source>
        <dbReference type="Pfam" id="PF01979"/>
    </source>
</evidence>